<reference evidence="5" key="1">
    <citation type="submission" date="2018-08" db="EMBL/GenBank/DDBJ databases">
        <authorList>
            <person name="Chevrot R."/>
        </authorList>
    </citation>
    <scope>NUCLEOTIDE SEQUENCE [LARGE SCALE GENOMIC DNA]</scope>
</reference>
<dbReference type="InterPro" id="IPR039356">
    <property type="entry name" value="YfbR/HDDC2"/>
</dbReference>
<dbReference type="InterPro" id="IPR006674">
    <property type="entry name" value="HD_domain"/>
</dbReference>
<dbReference type="PANTHER" id="PTHR11845:SF13">
    <property type="entry name" value="5'-DEOXYNUCLEOTIDASE HDDC2"/>
    <property type="match status" value="1"/>
</dbReference>
<dbReference type="Gene3D" id="1.10.3210.10">
    <property type="entry name" value="Hypothetical protein af1432"/>
    <property type="match status" value="1"/>
</dbReference>
<dbReference type="GO" id="GO:0005737">
    <property type="term" value="C:cytoplasm"/>
    <property type="evidence" value="ECO:0007669"/>
    <property type="project" value="TreeGrafter"/>
</dbReference>
<evidence type="ECO:0000313" key="4">
    <source>
        <dbReference type="EMBL" id="SYX84908.1"/>
    </source>
</evidence>
<keyword evidence="1" id="KW-0479">Metal-binding</keyword>
<evidence type="ECO:0000313" key="5">
    <source>
        <dbReference type="Proteomes" id="UP000304148"/>
    </source>
</evidence>
<gene>
    <name evidence="4" type="ORF">PBLR_13330</name>
</gene>
<proteinExistence type="predicted"/>
<evidence type="ECO:0000259" key="3">
    <source>
        <dbReference type="Pfam" id="PF13023"/>
    </source>
</evidence>
<dbReference type="EMBL" id="LS992241">
    <property type="protein sequence ID" value="SYX84908.1"/>
    <property type="molecule type" value="Genomic_DNA"/>
</dbReference>
<dbReference type="SUPFAM" id="SSF109604">
    <property type="entry name" value="HD-domain/PDEase-like"/>
    <property type="match status" value="1"/>
</dbReference>
<evidence type="ECO:0000256" key="1">
    <source>
        <dbReference type="ARBA" id="ARBA00022723"/>
    </source>
</evidence>
<dbReference type="Pfam" id="PF13023">
    <property type="entry name" value="HD_3"/>
    <property type="match status" value="1"/>
</dbReference>
<dbReference type="GO" id="GO:0002953">
    <property type="term" value="F:5'-deoxynucleotidase activity"/>
    <property type="evidence" value="ECO:0007669"/>
    <property type="project" value="InterPro"/>
</dbReference>
<evidence type="ECO:0000256" key="2">
    <source>
        <dbReference type="ARBA" id="ARBA00022801"/>
    </source>
</evidence>
<sequence length="202" mass="23326">MTIMAGINERLMKQLEFVKELDKLKKVFRRSYLLDGSRHENDAEHTWHLTAMAMLLHEYTSERNMNLLRVLKMLIIHDVVEIDAGDTFAYDAEGNASKFERESKAAKRLFGILPEDQKLALTQLWTEYEQRQTPEAQFAVALDRLQPLLHNYVTEGKSWKEHKVTSEQVLARIQAIRDGAPELGKLAEELIRSSVEKGYLAN</sequence>
<dbReference type="Proteomes" id="UP000304148">
    <property type="component" value="Chromosome"/>
</dbReference>
<name>A0A383RD10_PAEAL</name>
<protein>
    <submittedName>
        <fullName evidence="4">Putative hydrolases of HD superfamily</fullName>
    </submittedName>
</protein>
<dbReference type="PANTHER" id="PTHR11845">
    <property type="entry name" value="5'-DEOXYNUCLEOTIDASE HDDC2"/>
    <property type="match status" value="1"/>
</dbReference>
<keyword evidence="2 4" id="KW-0378">Hydrolase</keyword>
<accession>A0A383RD10</accession>
<feature type="domain" description="HD" evidence="3">
    <location>
        <begin position="21"/>
        <end position="182"/>
    </location>
</feature>
<dbReference type="AlphaFoldDB" id="A0A383RD10"/>
<dbReference type="GO" id="GO:0046872">
    <property type="term" value="F:metal ion binding"/>
    <property type="evidence" value="ECO:0007669"/>
    <property type="project" value="UniProtKB-KW"/>
</dbReference>
<organism evidence="4 5">
    <name type="scientific">Paenibacillus alvei</name>
    <name type="common">Bacillus alvei</name>
    <dbReference type="NCBI Taxonomy" id="44250"/>
    <lineage>
        <taxon>Bacteria</taxon>
        <taxon>Bacillati</taxon>
        <taxon>Bacillota</taxon>
        <taxon>Bacilli</taxon>
        <taxon>Bacillales</taxon>
        <taxon>Paenibacillaceae</taxon>
        <taxon>Paenibacillus</taxon>
    </lineage>
</organism>